<evidence type="ECO:0000313" key="1">
    <source>
        <dbReference type="EMBL" id="BDR59995.1"/>
    </source>
</evidence>
<organism evidence="1 2">
    <name type="scientific">Lactobacillus xylocopicola</name>
    <dbReference type="NCBI Taxonomy" id="2976676"/>
    <lineage>
        <taxon>Bacteria</taxon>
        <taxon>Bacillati</taxon>
        <taxon>Bacillota</taxon>
        <taxon>Bacilli</taxon>
        <taxon>Lactobacillales</taxon>
        <taxon>Lactobacillaceae</taxon>
        <taxon>Lactobacillus</taxon>
    </lineage>
</organism>
<accession>A0ABN6SI53</accession>
<sequence length="273" mass="30456">MENLAQAQRLINEANIVIVVAGNGLAQLEGLDLLGQTAFDQTFPQLAQEYGVHSVASALELKLASWPEQWLLWSKLIKAYSLDYQASQTMGELKELLANKQYFVATSTFGHFFEQAGFNQKRIFNAFGDWTMMQCSSGIGHGIVSDREAVQALLAAGSALNAALVPKCAICGQPMEIHLPRNEHFYPDTDANTRFRWFLTGNEEEQVAFLELGVDETSPQLLEPIIHLVEEFPQWSYVAADLNQDELPMRIRARSAAVNANTGDLLHALRMER</sequence>
<evidence type="ECO:0008006" key="3">
    <source>
        <dbReference type="Google" id="ProtNLM"/>
    </source>
</evidence>
<dbReference type="RefSeq" id="WP_317637715.1">
    <property type="nucleotide sequence ID" value="NZ_AP026803.1"/>
</dbReference>
<dbReference type="SUPFAM" id="SSF52467">
    <property type="entry name" value="DHS-like NAD/FAD-binding domain"/>
    <property type="match status" value="1"/>
</dbReference>
<gene>
    <name evidence="1" type="ORF">KIM322_02560</name>
</gene>
<reference evidence="1 2" key="1">
    <citation type="journal article" date="2023" name="Microbiol. Spectr.">
        <title>Symbiosis of Carpenter Bees with Uncharacterized Lactic Acid Bacteria Showing NAD Auxotrophy.</title>
        <authorList>
            <person name="Kawasaki S."/>
            <person name="Ozawa K."/>
            <person name="Mori T."/>
            <person name="Yamamoto A."/>
            <person name="Ito M."/>
            <person name="Ohkuma M."/>
            <person name="Sakamoto M."/>
            <person name="Matsutani M."/>
        </authorList>
    </citation>
    <scope>NUCLEOTIDE SEQUENCE [LARGE SCALE GENOMIC DNA]</scope>
    <source>
        <strain evidence="1 2">Kim32-2</strain>
    </source>
</reference>
<protein>
    <recommendedName>
        <fullName evidence="3">Sir2 family NAD-dependent protein deacetylase</fullName>
    </recommendedName>
</protein>
<dbReference type="InterPro" id="IPR029035">
    <property type="entry name" value="DHS-like_NAD/FAD-binding_dom"/>
</dbReference>
<name>A0ABN6SI53_9LACO</name>
<evidence type="ECO:0000313" key="2">
    <source>
        <dbReference type="Proteomes" id="UP001321741"/>
    </source>
</evidence>
<dbReference type="EMBL" id="AP026803">
    <property type="protein sequence ID" value="BDR59995.1"/>
    <property type="molecule type" value="Genomic_DNA"/>
</dbReference>
<keyword evidence="2" id="KW-1185">Reference proteome</keyword>
<proteinExistence type="predicted"/>
<dbReference type="Proteomes" id="UP001321741">
    <property type="component" value="Chromosome"/>
</dbReference>